<evidence type="ECO:0000256" key="8">
    <source>
        <dbReference type="ARBA" id="ARBA00023136"/>
    </source>
</evidence>
<dbReference type="InterPro" id="IPR022645">
    <property type="entry name" value="SecD/SecF_bac"/>
</dbReference>
<dbReference type="AlphaFoldDB" id="A0A2U2J231"/>
<name>A0A2U2J231_9SPHN</name>
<dbReference type="Proteomes" id="UP000245916">
    <property type="component" value="Unassembled WGS sequence"/>
</dbReference>
<dbReference type="SUPFAM" id="SSF82866">
    <property type="entry name" value="Multidrug efflux transporter AcrB transmembrane domain"/>
    <property type="match status" value="1"/>
</dbReference>
<evidence type="ECO:0000256" key="1">
    <source>
        <dbReference type="ARBA" id="ARBA00004651"/>
    </source>
</evidence>
<keyword evidence="2 9" id="KW-0813">Transport</keyword>
<dbReference type="GO" id="GO:0065002">
    <property type="term" value="P:intracellular protein transmembrane transport"/>
    <property type="evidence" value="ECO:0007669"/>
    <property type="project" value="UniProtKB-UniRule"/>
</dbReference>
<feature type="transmembrane region" description="Helical" evidence="9">
    <location>
        <begin position="165"/>
        <end position="186"/>
    </location>
</feature>
<feature type="domain" description="Protein export membrane protein SecD/SecF C-terminal" evidence="10">
    <location>
        <begin position="117"/>
        <end position="296"/>
    </location>
</feature>
<organism evidence="11 12">
    <name type="scientific">Allosphingosinicella humi</name>
    <dbReference type="NCBI Taxonomy" id="2068657"/>
    <lineage>
        <taxon>Bacteria</taxon>
        <taxon>Pseudomonadati</taxon>
        <taxon>Pseudomonadota</taxon>
        <taxon>Alphaproteobacteria</taxon>
        <taxon>Sphingomonadales</taxon>
        <taxon>Sphingomonadaceae</taxon>
        <taxon>Allosphingosinicella</taxon>
    </lineage>
</organism>
<keyword evidence="3 9" id="KW-1003">Cell membrane</keyword>
<protein>
    <recommendedName>
        <fullName evidence="9">Protein-export membrane protein SecF</fullName>
    </recommendedName>
</protein>
<evidence type="ECO:0000256" key="9">
    <source>
        <dbReference type="HAMAP-Rule" id="MF_01464"/>
    </source>
</evidence>
<keyword evidence="8 9" id="KW-0472">Membrane</keyword>
<evidence type="ECO:0000313" key="11">
    <source>
        <dbReference type="EMBL" id="PWG02386.1"/>
    </source>
</evidence>
<evidence type="ECO:0000256" key="2">
    <source>
        <dbReference type="ARBA" id="ARBA00022448"/>
    </source>
</evidence>
<dbReference type="Pfam" id="PF07549">
    <property type="entry name" value="Sec_GG"/>
    <property type="match status" value="1"/>
</dbReference>
<feature type="transmembrane region" description="Helical" evidence="9">
    <location>
        <begin position="241"/>
        <end position="261"/>
    </location>
</feature>
<dbReference type="RefSeq" id="WP_109270525.1">
    <property type="nucleotide sequence ID" value="NZ_QFFF01000001.1"/>
</dbReference>
<keyword evidence="7 9" id="KW-0811">Translocation</keyword>
<keyword evidence="6 9" id="KW-1133">Transmembrane helix</keyword>
<reference evidence="11 12" key="1">
    <citation type="submission" date="2018-05" db="EMBL/GenBank/DDBJ databases">
        <title>Genome of Sphingosinicella humi QZX222.</title>
        <authorList>
            <person name="Qiao Z."/>
            <person name="Wang G."/>
        </authorList>
    </citation>
    <scope>NUCLEOTIDE SEQUENCE [LARGE SCALE GENOMIC DNA]</scope>
    <source>
        <strain evidence="11 12">QZX222</strain>
    </source>
</reference>
<dbReference type="InterPro" id="IPR022646">
    <property type="entry name" value="SecD/SecF_CS"/>
</dbReference>
<dbReference type="PRINTS" id="PR01755">
    <property type="entry name" value="SECFTRNLCASE"/>
</dbReference>
<sequence length="322" mass="35090">MRLLKLVPDNTNIDFLRWRGIAITFSVMMIVASVALVAVKGLNFGVDFAGGQMLRVSFAQPVSLDELRDDVGGIGLGEPSIQEFGSPSEVSIRLPLPEGGEEGANAAASRVRDMLEAEYPGSRIDAVETVSGKVSDELVRDGALALLLAMIGIAIYIWIRFEWQFGVGSLFSLFHDVTITLGFFALTQMEFDLNVIAALLTLIGYSLNDTIVIYDRVRENLRKYRKMDITSLLNLSMNETLARTIATNLAMLLALGSLMFLGPDVIQSFTTALLISVVIGTYSTIYIAAPWLVWLKVNSDSFIPKTAAPGGAERVASHNEGY</sequence>
<keyword evidence="4 9" id="KW-0812">Transmembrane</keyword>
<dbReference type="EMBL" id="QFFF01000001">
    <property type="protein sequence ID" value="PWG02386.1"/>
    <property type="molecule type" value="Genomic_DNA"/>
</dbReference>
<dbReference type="HAMAP" id="MF_01464_B">
    <property type="entry name" value="SecF_B"/>
    <property type="match status" value="1"/>
</dbReference>
<dbReference type="GO" id="GO:0015450">
    <property type="term" value="F:protein-transporting ATPase activity"/>
    <property type="evidence" value="ECO:0007669"/>
    <property type="project" value="InterPro"/>
</dbReference>
<proteinExistence type="inferred from homology"/>
<feature type="transmembrane region" description="Helical" evidence="9">
    <location>
        <begin position="273"/>
        <end position="294"/>
    </location>
</feature>
<dbReference type="InterPro" id="IPR005665">
    <property type="entry name" value="SecF_bac"/>
</dbReference>
<evidence type="ECO:0000259" key="10">
    <source>
        <dbReference type="Pfam" id="PF02355"/>
    </source>
</evidence>
<keyword evidence="5 9" id="KW-0653">Protein transport</keyword>
<evidence type="ECO:0000256" key="7">
    <source>
        <dbReference type="ARBA" id="ARBA00023010"/>
    </source>
</evidence>
<accession>A0A2U2J231</accession>
<feature type="transmembrane region" description="Helical" evidence="9">
    <location>
        <begin position="193"/>
        <end position="214"/>
    </location>
</feature>
<dbReference type="GO" id="GO:0043952">
    <property type="term" value="P:protein transport by the Sec complex"/>
    <property type="evidence" value="ECO:0007669"/>
    <property type="project" value="UniProtKB-UniRule"/>
</dbReference>
<comment type="function">
    <text evidence="9">Part of the Sec protein translocase complex. Interacts with the SecYEG preprotein conducting channel. SecDF uses the proton motive force (PMF) to complete protein translocation after the ATP-dependent function of SecA.</text>
</comment>
<evidence type="ECO:0000313" key="12">
    <source>
        <dbReference type="Proteomes" id="UP000245916"/>
    </source>
</evidence>
<evidence type="ECO:0000256" key="4">
    <source>
        <dbReference type="ARBA" id="ARBA00022692"/>
    </source>
</evidence>
<gene>
    <name evidence="9 11" type="primary">secF</name>
    <name evidence="11" type="ORF">DF286_05540</name>
</gene>
<comment type="subunit">
    <text evidence="9">Forms a complex with SecD. Part of the essential Sec protein translocation apparatus which comprises SecA, SecYEG and auxiliary proteins SecDF-YajC and YidC.</text>
</comment>
<dbReference type="Gene3D" id="1.20.1640.10">
    <property type="entry name" value="Multidrug efflux transporter AcrB transmembrane domain"/>
    <property type="match status" value="1"/>
</dbReference>
<dbReference type="OrthoDB" id="9774769at2"/>
<dbReference type="GO" id="GO:0006605">
    <property type="term" value="P:protein targeting"/>
    <property type="evidence" value="ECO:0007669"/>
    <property type="project" value="UniProtKB-UniRule"/>
</dbReference>
<dbReference type="NCBIfam" id="TIGR00966">
    <property type="entry name" value="transloc_SecF"/>
    <property type="match status" value="1"/>
</dbReference>
<dbReference type="PANTHER" id="PTHR30081:SF8">
    <property type="entry name" value="PROTEIN TRANSLOCASE SUBUNIT SECF"/>
    <property type="match status" value="1"/>
</dbReference>
<dbReference type="InterPro" id="IPR048634">
    <property type="entry name" value="SecD_SecF_C"/>
</dbReference>
<comment type="subcellular location">
    <subcellularLocation>
        <location evidence="1 9">Cell membrane</location>
        <topology evidence="1 9">Multi-pass membrane protein</topology>
    </subcellularLocation>
</comment>
<dbReference type="GO" id="GO:0005886">
    <property type="term" value="C:plasma membrane"/>
    <property type="evidence" value="ECO:0007669"/>
    <property type="project" value="UniProtKB-SubCell"/>
</dbReference>
<dbReference type="Pfam" id="PF02355">
    <property type="entry name" value="SecD_SecF_C"/>
    <property type="match status" value="1"/>
</dbReference>
<dbReference type="InterPro" id="IPR022813">
    <property type="entry name" value="SecD/SecF_arch_bac"/>
</dbReference>
<dbReference type="NCBIfam" id="TIGR00916">
    <property type="entry name" value="2A0604s01"/>
    <property type="match status" value="1"/>
</dbReference>
<comment type="similarity">
    <text evidence="9">Belongs to the SecD/SecF family. SecF subfamily.</text>
</comment>
<keyword evidence="12" id="KW-1185">Reference proteome</keyword>
<dbReference type="InterPro" id="IPR055344">
    <property type="entry name" value="SecD_SecF_C_bact"/>
</dbReference>
<evidence type="ECO:0000256" key="6">
    <source>
        <dbReference type="ARBA" id="ARBA00022989"/>
    </source>
</evidence>
<evidence type="ECO:0000256" key="3">
    <source>
        <dbReference type="ARBA" id="ARBA00022475"/>
    </source>
</evidence>
<evidence type="ECO:0000256" key="5">
    <source>
        <dbReference type="ARBA" id="ARBA00022927"/>
    </source>
</evidence>
<comment type="caution">
    <text evidence="11">The sequence shown here is derived from an EMBL/GenBank/DDBJ whole genome shotgun (WGS) entry which is preliminary data.</text>
</comment>
<feature type="transmembrane region" description="Helical" evidence="9">
    <location>
        <begin position="142"/>
        <end position="159"/>
    </location>
</feature>
<feature type="transmembrane region" description="Helical" evidence="9">
    <location>
        <begin position="20"/>
        <end position="39"/>
    </location>
</feature>
<dbReference type="PANTHER" id="PTHR30081">
    <property type="entry name" value="PROTEIN-EXPORT MEMBRANE PROTEIN SEC"/>
    <property type="match status" value="1"/>
</dbReference>